<protein>
    <submittedName>
        <fullName evidence="1">Uncharacterized protein</fullName>
    </submittedName>
</protein>
<gene>
    <name evidence="1" type="ORF">G6F64_012336</name>
</gene>
<proteinExistence type="predicted"/>
<evidence type="ECO:0000313" key="1">
    <source>
        <dbReference type="EMBL" id="KAG1300840.1"/>
    </source>
</evidence>
<organism evidence="1 2">
    <name type="scientific">Rhizopus oryzae</name>
    <name type="common">Mucormycosis agent</name>
    <name type="synonym">Rhizopus arrhizus var. delemar</name>
    <dbReference type="NCBI Taxonomy" id="64495"/>
    <lineage>
        <taxon>Eukaryota</taxon>
        <taxon>Fungi</taxon>
        <taxon>Fungi incertae sedis</taxon>
        <taxon>Mucoromycota</taxon>
        <taxon>Mucoromycotina</taxon>
        <taxon>Mucoromycetes</taxon>
        <taxon>Mucorales</taxon>
        <taxon>Mucorineae</taxon>
        <taxon>Rhizopodaceae</taxon>
        <taxon>Rhizopus</taxon>
    </lineage>
</organism>
<reference evidence="1" key="1">
    <citation type="journal article" date="2020" name="Microb. Genom.">
        <title>Genetic diversity of clinical and environmental Mucorales isolates obtained from an investigation of mucormycosis cases among solid organ transplant recipients.</title>
        <authorList>
            <person name="Nguyen M.H."/>
            <person name="Kaul D."/>
            <person name="Muto C."/>
            <person name="Cheng S.J."/>
            <person name="Richter R.A."/>
            <person name="Bruno V.M."/>
            <person name="Liu G."/>
            <person name="Beyhan S."/>
            <person name="Sundermann A.J."/>
            <person name="Mounaud S."/>
            <person name="Pasculle A.W."/>
            <person name="Nierman W.C."/>
            <person name="Driscoll E."/>
            <person name="Cumbie R."/>
            <person name="Clancy C.J."/>
            <person name="Dupont C.L."/>
        </authorList>
    </citation>
    <scope>NUCLEOTIDE SEQUENCE</scope>
    <source>
        <strain evidence="1">GL11</strain>
    </source>
</reference>
<keyword evidence="2" id="KW-1185">Reference proteome</keyword>
<dbReference type="AlphaFoldDB" id="A0A9P7BLB7"/>
<dbReference type="EMBL" id="JAANQT010003677">
    <property type="protein sequence ID" value="KAG1300840.1"/>
    <property type="molecule type" value="Genomic_DNA"/>
</dbReference>
<comment type="caution">
    <text evidence="1">The sequence shown here is derived from an EMBL/GenBank/DDBJ whole genome shotgun (WGS) entry which is preliminary data.</text>
</comment>
<dbReference type="OrthoDB" id="5598377at2759"/>
<evidence type="ECO:0000313" key="2">
    <source>
        <dbReference type="Proteomes" id="UP000716291"/>
    </source>
</evidence>
<name>A0A9P7BLB7_RHIOR</name>
<dbReference type="Proteomes" id="UP000716291">
    <property type="component" value="Unassembled WGS sequence"/>
</dbReference>
<sequence>MSSNVSFIQPSWSDYFLVTSYFALRAPVHPTVLGKGQWRAHPRLASSETFRNSVSSTIANTMVSFDISLTPQEKWGMVKSAITQVAKSFSRRSAFNLTKAESLLHRKRARITKRLASNPELLSSLTPQLSIVETLRAGIRWREQGEISTGYLKRTVSQRQTRQIMKQLVHPTTTGALCSTSNEMLDAAVQFYSNLYSHEPIDNSAIDDLLSAIPDSLRLSDSNQRFLINSFTHNDLIEGVPCCPCRSSPGLDGLPYEILHHIFIHPASKDLVLQVYNDALSKGVFHLHGSAPQFLSFRRKGT</sequence>
<accession>A0A9P7BLB7</accession>